<feature type="transmembrane region" description="Helical" evidence="7">
    <location>
        <begin position="238"/>
        <end position="256"/>
    </location>
</feature>
<dbReference type="AlphaFoldDB" id="A0A0D2JLV1"/>
<dbReference type="OrthoDB" id="540226at2759"/>
<evidence type="ECO:0000256" key="4">
    <source>
        <dbReference type="ARBA" id="ARBA00022780"/>
    </source>
</evidence>
<keyword evidence="3 7" id="KW-0812">Transmembrane</keyword>
<dbReference type="EMBL" id="KK101633">
    <property type="protein sequence ID" value="KIZ00173.1"/>
    <property type="molecule type" value="Genomic_DNA"/>
</dbReference>
<feature type="transmembrane region" description="Helical" evidence="7">
    <location>
        <begin position="472"/>
        <end position="494"/>
    </location>
</feature>
<keyword evidence="6 7" id="KW-0472">Membrane</keyword>
<evidence type="ECO:0000256" key="6">
    <source>
        <dbReference type="ARBA" id="ARBA00023136"/>
    </source>
</evidence>
<dbReference type="STRING" id="145388.A0A0D2JLV1"/>
<feature type="transmembrane region" description="Helical" evidence="7">
    <location>
        <begin position="285"/>
        <end position="304"/>
    </location>
</feature>
<keyword evidence="4" id="KW-1001">Plastid inner membrane</keyword>
<proteinExistence type="inferred from homology"/>
<dbReference type="GO" id="GO:0015140">
    <property type="term" value="F:malate transmembrane transporter activity"/>
    <property type="evidence" value="ECO:0007669"/>
    <property type="project" value="UniProtKB-ARBA"/>
</dbReference>
<evidence type="ECO:0000256" key="5">
    <source>
        <dbReference type="ARBA" id="ARBA00022989"/>
    </source>
</evidence>
<evidence type="ECO:0000313" key="8">
    <source>
        <dbReference type="EMBL" id="KIZ00173.1"/>
    </source>
</evidence>
<gene>
    <name evidence="8" type="ORF">MNEG_7787</name>
</gene>
<dbReference type="InterPro" id="IPR001898">
    <property type="entry name" value="SLC13A/DASS"/>
</dbReference>
<evidence type="ECO:0000256" key="7">
    <source>
        <dbReference type="SAM" id="Phobius"/>
    </source>
</evidence>
<evidence type="ECO:0000256" key="1">
    <source>
        <dbReference type="ARBA" id="ARBA00004478"/>
    </source>
</evidence>
<evidence type="ECO:0000313" key="9">
    <source>
        <dbReference type="Proteomes" id="UP000054498"/>
    </source>
</evidence>
<dbReference type="Pfam" id="PF00939">
    <property type="entry name" value="Na_sulph_symp"/>
    <property type="match status" value="1"/>
</dbReference>
<reference evidence="8 9" key="1">
    <citation type="journal article" date="2013" name="BMC Genomics">
        <title>Reconstruction of the lipid metabolism for the microalga Monoraphidium neglectum from its genome sequence reveals characteristics suitable for biofuel production.</title>
        <authorList>
            <person name="Bogen C."/>
            <person name="Al-Dilaimi A."/>
            <person name="Albersmeier A."/>
            <person name="Wichmann J."/>
            <person name="Grundmann M."/>
            <person name="Rupp O."/>
            <person name="Lauersen K.J."/>
            <person name="Blifernez-Klassen O."/>
            <person name="Kalinowski J."/>
            <person name="Goesmann A."/>
            <person name="Mussgnug J.H."/>
            <person name="Kruse O."/>
        </authorList>
    </citation>
    <scope>NUCLEOTIDE SEQUENCE [LARGE SCALE GENOMIC DNA]</scope>
    <source>
        <strain evidence="8 9">SAG 48.87</strain>
    </source>
</reference>
<feature type="transmembrane region" description="Helical" evidence="7">
    <location>
        <begin position="67"/>
        <end position="88"/>
    </location>
</feature>
<dbReference type="InterPro" id="IPR030676">
    <property type="entry name" value="CitT-rel"/>
</dbReference>
<keyword evidence="5 7" id="KW-1133">Transmembrane helix</keyword>
<comment type="subcellular location">
    <subcellularLocation>
        <location evidence="1">Plastid</location>
        <location evidence="1">Chloroplast inner membrane</location>
        <topology evidence="1">Multi-pass membrane protein</topology>
    </subcellularLocation>
</comment>
<dbReference type="RefSeq" id="XP_013899192.1">
    <property type="nucleotide sequence ID" value="XM_014043738.1"/>
</dbReference>
<feature type="transmembrane region" description="Helical" evidence="7">
    <location>
        <begin position="135"/>
        <end position="152"/>
    </location>
</feature>
<feature type="transmembrane region" description="Helical" evidence="7">
    <location>
        <begin position="311"/>
        <end position="329"/>
    </location>
</feature>
<dbReference type="GeneID" id="25740663"/>
<accession>A0A0D2JLV1</accession>
<protein>
    <submittedName>
        <fullName evidence="8">Putative malate transporter yflS</fullName>
    </submittedName>
</protein>
<dbReference type="PANTHER" id="PTHR42826">
    <property type="entry name" value="DICARBOXYLATE TRANSPORTER 2.1, CHLOROPLASTIC"/>
    <property type="match status" value="1"/>
</dbReference>
<evidence type="ECO:0000256" key="2">
    <source>
        <dbReference type="ARBA" id="ARBA00007349"/>
    </source>
</evidence>
<comment type="similarity">
    <text evidence="2">Belongs to the SLC13A/DASS transporter (TC 2.A.47) family. DIT1 subfamily.</text>
</comment>
<evidence type="ECO:0000256" key="3">
    <source>
        <dbReference type="ARBA" id="ARBA00022692"/>
    </source>
</evidence>
<keyword evidence="4" id="KW-0934">Plastid</keyword>
<feature type="transmembrane region" description="Helical" evidence="7">
    <location>
        <begin position="341"/>
        <end position="360"/>
    </location>
</feature>
<feature type="transmembrane region" description="Helical" evidence="7">
    <location>
        <begin position="6"/>
        <end position="22"/>
    </location>
</feature>
<feature type="non-terminal residue" evidence="8">
    <location>
        <position position="1"/>
    </location>
</feature>
<sequence>GAKVPEAFVCIAVGLALYYLVPRPAELDAQAWGCAAVFVATILGAGREFAAASVEVLGLMRLILEPLPVAPVALAGAVVALWTGTLSYKQQFSAFGNDTIWLIMAAFFFAKGVEVTGLGARVADASIAALGRSSLGLAYALALAELVLALCMPSTTARAAGIFVPVIASLAKSFDSLPHHPSSKKLGRFLFMSQAQVSGATSAMWYLGGAQTPVGVTLAAEQGVVVPSPFTTYLKGSCVPAAVLIALIPLAVYYLVPPEVTSTPWAQQEARERLKARGRPSWREVVTGLVMIAAVALWCSSAYLPIKLANASVALLGVVVLLASGAITWDDLAGHRPAWELLVWLTILFSMCTALADFGVIKWLSAAVSKPLMAKGFTTTQLFWLLILMYYVIHYGVASQTAHVTALVPPFLGIMVDAGTHTGNGSFCRIDGKMAVLGLVYATHLFGGITHYSSAQAAAYYGAGYYSTRTNILVGGLLGFASLGLFMGIGMGWWRAVGLWTN</sequence>
<dbReference type="Proteomes" id="UP000054498">
    <property type="component" value="Unassembled WGS sequence"/>
</dbReference>
<feature type="transmembrane region" description="Helical" evidence="7">
    <location>
        <begin position="372"/>
        <end position="393"/>
    </location>
</feature>
<dbReference type="KEGG" id="mng:MNEG_7787"/>
<keyword evidence="9" id="KW-1185">Reference proteome</keyword>
<dbReference type="NCBIfam" id="TIGR00785">
    <property type="entry name" value="dass"/>
    <property type="match status" value="1"/>
</dbReference>
<feature type="transmembrane region" description="Helical" evidence="7">
    <location>
        <begin position="29"/>
        <end position="47"/>
    </location>
</feature>
<name>A0A0D2JLV1_9CHLO</name>
<feature type="transmembrane region" description="Helical" evidence="7">
    <location>
        <begin position="100"/>
        <end position="123"/>
    </location>
</feature>
<dbReference type="GO" id="GO:0009706">
    <property type="term" value="C:chloroplast inner membrane"/>
    <property type="evidence" value="ECO:0007669"/>
    <property type="project" value="UniProtKB-SubCell"/>
</dbReference>
<organism evidence="8 9">
    <name type="scientific">Monoraphidium neglectum</name>
    <dbReference type="NCBI Taxonomy" id="145388"/>
    <lineage>
        <taxon>Eukaryota</taxon>
        <taxon>Viridiplantae</taxon>
        <taxon>Chlorophyta</taxon>
        <taxon>core chlorophytes</taxon>
        <taxon>Chlorophyceae</taxon>
        <taxon>CS clade</taxon>
        <taxon>Sphaeropleales</taxon>
        <taxon>Selenastraceae</taxon>
        <taxon>Monoraphidium</taxon>
    </lineage>
</organism>